<dbReference type="InterPro" id="IPR050351">
    <property type="entry name" value="BphY/WalK/GraS-like"/>
</dbReference>
<dbReference type="GO" id="GO:0000155">
    <property type="term" value="F:phosphorelay sensor kinase activity"/>
    <property type="evidence" value="ECO:0007669"/>
    <property type="project" value="TreeGrafter"/>
</dbReference>
<evidence type="ECO:0000259" key="8">
    <source>
        <dbReference type="PROSITE" id="PS50109"/>
    </source>
</evidence>
<accession>A0A844FIW6</accession>
<dbReference type="EMBL" id="VULR01000014">
    <property type="protein sequence ID" value="MSS44027.1"/>
    <property type="molecule type" value="Genomic_DNA"/>
</dbReference>
<evidence type="ECO:0000313" key="9">
    <source>
        <dbReference type="EMBL" id="MSS44027.1"/>
    </source>
</evidence>
<evidence type="ECO:0000313" key="10">
    <source>
        <dbReference type="Proteomes" id="UP000462760"/>
    </source>
</evidence>
<dbReference type="Gene3D" id="3.30.565.10">
    <property type="entry name" value="Histidine kinase-like ATPase, C-terminal domain"/>
    <property type="match status" value="1"/>
</dbReference>
<dbReference type="EC" id="2.7.13.3" evidence="3"/>
<dbReference type="PANTHER" id="PTHR45453">
    <property type="entry name" value="PHOSPHATE REGULON SENSOR PROTEIN PHOR"/>
    <property type="match status" value="1"/>
</dbReference>
<dbReference type="Pfam" id="PF02518">
    <property type="entry name" value="HATPase_c"/>
    <property type="match status" value="1"/>
</dbReference>
<dbReference type="OrthoDB" id="9813151at2"/>
<dbReference type="InterPro" id="IPR004358">
    <property type="entry name" value="Sig_transdc_His_kin-like_C"/>
</dbReference>
<keyword evidence="6" id="KW-0418">Kinase</keyword>
<dbReference type="PANTHER" id="PTHR45453:SF1">
    <property type="entry name" value="PHOSPHATE REGULON SENSOR PROTEIN PHOR"/>
    <property type="match status" value="1"/>
</dbReference>
<comment type="caution">
    <text evidence="9">The sequence shown here is derived from an EMBL/GenBank/DDBJ whole genome shotgun (WGS) entry which is preliminary data.</text>
</comment>
<keyword evidence="4" id="KW-0597">Phosphoprotein</keyword>
<dbReference type="GO" id="GO:0005886">
    <property type="term" value="C:plasma membrane"/>
    <property type="evidence" value="ECO:0007669"/>
    <property type="project" value="TreeGrafter"/>
</dbReference>
<comment type="subcellular location">
    <subcellularLocation>
        <location evidence="2">Membrane</location>
    </subcellularLocation>
</comment>
<keyword evidence="9" id="KW-0067">ATP-binding</keyword>
<evidence type="ECO:0000256" key="7">
    <source>
        <dbReference type="ARBA" id="ARBA00023012"/>
    </source>
</evidence>
<protein>
    <recommendedName>
        <fullName evidence="3">histidine kinase</fullName>
        <ecNumber evidence="3">2.7.13.3</ecNumber>
    </recommendedName>
</protein>
<evidence type="ECO:0000256" key="2">
    <source>
        <dbReference type="ARBA" id="ARBA00004370"/>
    </source>
</evidence>
<evidence type="ECO:0000256" key="4">
    <source>
        <dbReference type="ARBA" id="ARBA00022553"/>
    </source>
</evidence>
<evidence type="ECO:0000256" key="1">
    <source>
        <dbReference type="ARBA" id="ARBA00000085"/>
    </source>
</evidence>
<sequence>MIVYYINNRGKKDKVHILIKDNGKGIKEEDLKNIFERYYRGTNTGTKHKGSGLGMAIANDIVKAHDGSINIKSQLGVGTEIEIIL</sequence>
<dbReference type="GO" id="GO:0005524">
    <property type="term" value="F:ATP binding"/>
    <property type="evidence" value="ECO:0007669"/>
    <property type="project" value="UniProtKB-KW"/>
</dbReference>
<keyword evidence="9" id="KW-0547">Nucleotide-binding</keyword>
<name>A0A844FIW6_9FIRM</name>
<reference evidence="9 10" key="1">
    <citation type="submission" date="2019-08" db="EMBL/GenBank/DDBJ databases">
        <title>In-depth cultivation of the pig gut microbiome towards novel bacterial diversity and tailored functional studies.</title>
        <authorList>
            <person name="Wylensek D."/>
            <person name="Hitch T.C.A."/>
            <person name="Clavel T."/>
        </authorList>
    </citation>
    <scope>NUCLEOTIDE SEQUENCE [LARGE SCALE GENOMIC DNA]</scope>
    <source>
        <strain evidence="9 10">Med78-601-WT-4W-RMD-3</strain>
    </source>
</reference>
<dbReference type="PRINTS" id="PR00344">
    <property type="entry name" value="BCTRLSENSOR"/>
</dbReference>
<gene>
    <name evidence="9" type="ORF">FYJ27_09855</name>
</gene>
<feature type="domain" description="Histidine kinase" evidence="8">
    <location>
        <begin position="1"/>
        <end position="85"/>
    </location>
</feature>
<dbReference type="InterPro" id="IPR005467">
    <property type="entry name" value="His_kinase_dom"/>
</dbReference>
<evidence type="ECO:0000256" key="6">
    <source>
        <dbReference type="ARBA" id="ARBA00022777"/>
    </source>
</evidence>
<dbReference type="AlphaFoldDB" id="A0A844FIW6"/>
<comment type="catalytic activity">
    <reaction evidence="1">
        <text>ATP + protein L-histidine = ADP + protein N-phospho-L-histidine.</text>
        <dbReference type="EC" id="2.7.13.3"/>
    </reaction>
</comment>
<dbReference type="PROSITE" id="PS50109">
    <property type="entry name" value="HIS_KIN"/>
    <property type="match status" value="1"/>
</dbReference>
<dbReference type="InterPro" id="IPR003594">
    <property type="entry name" value="HATPase_dom"/>
</dbReference>
<dbReference type="RefSeq" id="WP_154484700.1">
    <property type="nucleotide sequence ID" value="NZ_VULR01000014.1"/>
</dbReference>
<dbReference type="CDD" id="cd00075">
    <property type="entry name" value="HATPase"/>
    <property type="match status" value="1"/>
</dbReference>
<evidence type="ECO:0000256" key="3">
    <source>
        <dbReference type="ARBA" id="ARBA00012438"/>
    </source>
</evidence>
<dbReference type="GO" id="GO:0016036">
    <property type="term" value="P:cellular response to phosphate starvation"/>
    <property type="evidence" value="ECO:0007669"/>
    <property type="project" value="TreeGrafter"/>
</dbReference>
<dbReference type="InterPro" id="IPR036890">
    <property type="entry name" value="HATPase_C_sf"/>
</dbReference>
<dbReference type="GO" id="GO:0004721">
    <property type="term" value="F:phosphoprotein phosphatase activity"/>
    <property type="evidence" value="ECO:0007669"/>
    <property type="project" value="TreeGrafter"/>
</dbReference>
<dbReference type="Proteomes" id="UP000462760">
    <property type="component" value="Unassembled WGS sequence"/>
</dbReference>
<dbReference type="SUPFAM" id="SSF55874">
    <property type="entry name" value="ATPase domain of HSP90 chaperone/DNA topoisomerase II/histidine kinase"/>
    <property type="match status" value="1"/>
</dbReference>
<keyword evidence="7" id="KW-0902">Two-component regulatory system</keyword>
<evidence type="ECO:0000256" key="5">
    <source>
        <dbReference type="ARBA" id="ARBA00022679"/>
    </source>
</evidence>
<proteinExistence type="predicted"/>
<keyword evidence="5" id="KW-0808">Transferase</keyword>
<organism evidence="9 10">
    <name type="scientific">Anaerosalibacter bizertensis</name>
    <dbReference type="NCBI Taxonomy" id="932217"/>
    <lineage>
        <taxon>Bacteria</taxon>
        <taxon>Bacillati</taxon>
        <taxon>Bacillota</taxon>
        <taxon>Tissierellia</taxon>
        <taxon>Tissierellales</taxon>
        <taxon>Sporanaerobacteraceae</taxon>
        <taxon>Anaerosalibacter</taxon>
    </lineage>
</organism>